<organism evidence="2">
    <name type="scientific">Leptospirillum ferrooxidans</name>
    <dbReference type="NCBI Taxonomy" id="180"/>
    <lineage>
        <taxon>Bacteria</taxon>
        <taxon>Pseudomonadati</taxon>
        <taxon>Nitrospirota</taxon>
        <taxon>Nitrospiria</taxon>
        <taxon>Nitrospirales</taxon>
        <taxon>Nitrospiraceae</taxon>
        <taxon>Leptospirillum</taxon>
    </lineage>
</organism>
<keyword evidence="1" id="KW-1133">Transmembrane helix</keyword>
<gene>
    <name evidence="2" type="primary">ORF264</name>
</gene>
<feature type="transmembrane region" description="Helical" evidence="1">
    <location>
        <begin position="167"/>
        <end position="192"/>
    </location>
</feature>
<evidence type="ECO:0000256" key="1">
    <source>
        <dbReference type="SAM" id="Phobius"/>
    </source>
</evidence>
<keyword evidence="1" id="KW-0472">Membrane</keyword>
<keyword evidence="2" id="KW-0614">Plasmid</keyword>
<feature type="transmembrane region" description="Helical" evidence="1">
    <location>
        <begin position="237"/>
        <end position="255"/>
    </location>
</feature>
<reference evidence="2" key="1">
    <citation type="journal article" date="2005" name="Appl. Environ. Microbiol.">
        <title>Isolation, Sequence Analysis, and Comparison of Two Plasmids (28 and 29 Kilobases) from the Biomining Bacterium Leptospirillum ferrooxidans ATCC 49879.</title>
        <authorList>
            <person name="Coram N.J."/>
            <person name="van Zyl L.J."/>
            <person name="Rawlings D.E."/>
        </authorList>
    </citation>
    <scope>NUCLEOTIDE SEQUENCE</scope>
    <source>
        <strain evidence="2">ATCC 49879</strain>
        <plasmid evidence="2">p49879.2</plasmid>
    </source>
</reference>
<sequence length="264" mass="27785">MAIMHFEENGQIMQNSLPVDPEALHKAGAGSAWLLSFLKPWLAALDHGPSLFLVGLMIVAGVIGTAGCPFTIPTVLGVAGAAGTEDAASGKRRGLWLGSAFSGGMWLGMIFLGAVAGSVALMVNGEMRRIWNLAMVGLALFVGLRILRKRSPGPSVFRSGTPRTLPWAFLVGFLYSLGAPLISLMVLFGLGLPHMTPAYGALMGFSFGLGRSAPFILAGIASDRIAEAGCRINGVGWVRYAGASLMLFVAAYYLWLAKLFPGQV</sequence>
<proteinExistence type="predicted"/>
<feature type="transmembrane region" description="Helical" evidence="1">
    <location>
        <begin position="95"/>
        <end position="123"/>
    </location>
</feature>
<feature type="transmembrane region" description="Helical" evidence="1">
    <location>
        <begin position="198"/>
        <end position="217"/>
    </location>
</feature>
<evidence type="ECO:0000313" key="2">
    <source>
        <dbReference type="EMBL" id="AAX38533.1"/>
    </source>
</evidence>
<keyword evidence="1" id="KW-0812">Transmembrane</keyword>
<protein>
    <submittedName>
        <fullName evidence="2">ORF264</fullName>
    </submittedName>
</protein>
<dbReference type="AlphaFoldDB" id="Q58KE0"/>
<geneLocation type="plasmid" evidence="2">
    <name>p49879.2</name>
</geneLocation>
<feature type="transmembrane region" description="Helical" evidence="1">
    <location>
        <begin position="129"/>
        <end position="147"/>
    </location>
</feature>
<feature type="transmembrane region" description="Helical" evidence="1">
    <location>
        <begin position="50"/>
        <end position="83"/>
    </location>
</feature>
<dbReference type="EMBL" id="AY941099">
    <property type="protein sequence ID" value="AAX38533.1"/>
    <property type="molecule type" value="Genomic_DNA"/>
</dbReference>
<name>Q58KE0_9BACT</name>
<accession>Q58KE0</accession>